<dbReference type="PROSITE" id="PS50082">
    <property type="entry name" value="WD_REPEATS_2"/>
    <property type="match status" value="6"/>
</dbReference>
<evidence type="ECO:0000256" key="4">
    <source>
        <dbReference type="ARBA" id="ARBA00022741"/>
    </source>
</evidence>
<dbReference type="InterPro" id="IPR059179">
    <property type="entry name" value="MLKL-like_MCAfunc"/>
</dbReference>
<dbReference type="Pfam" id="PF07714">
    <property type="entry name" value="PK_Tyr_Ser-Thr"/>
    <property type="match status" value="1"/>
</dbReference>
<evidence type="ECO:0000259" key="8">
    <source>
        <dbReference type="PROSITE" id="PS50011"/>
    </source>
</evidence>
<dbReference type="PROSITE" id="PS50294">
    <property type="entry name" value="WD_REPEATS_REGION"/>
    <property type="match status" value="6"/>
</dbReference>
<dbReference type="PRINTS" id="PR00320">
    <property type="entry name" value="GPROTEINBRPT"/>
</dbReference>
<dbReference type="CDD" id="cd00200">
    <property type="entry name" value="WD40"/>
    <property type="match status" value="1"/>
</dbReference>
<dbReference type="CDD" id="cd21037">
    <property type="entry name" value="MLKL_NTD"/>
    <property type="match status" value="1"/>
</dbReference>
<dbReference type="EMBL" id="KN832994">
    <property type="protein sequence ID" value="KIM82427.1"/>
    <property type="molecule type" value="Genomic_DNA"/>
</dbReference>
<dbReference type="InterPro" id="IPR015943">
    <property type="entry name" value="WD40/YVTN_repeat-like_dom_sf"/>
</dbReference>
<feature type="repeat" description="WD" evidence="6">
    <location>
        <begin position="603"/>
        <end position="644"/>
    </location>
</feature>
<keyword evidence="1" id="KW-0418">Kinase</keyword>
<reference evidence="9 10" key="1">
    <citation type="submission" date="2014-04" db="EMBL/GenBank/DDBJ databases">
        <authorList>
            <consortium name="DOE Joint Genome Institute"/>
            <person name="Kuo A."/>
            <person name="Tarkka M."/>
            <person name="Buscot F."/>
            <person name="Kohler A."/>
            <person name="Nagy L.G."/>
            <person name="Floudas D."/>
            <person name="Copeland A."/>
            <person name="Barry K.W."/>
            <person name="Cichocki N."/>
            <person name="Veneault-Fourrey C."/>
            <person name="LaButti K."/>
            <person name="Lindquist E.A."/>
            <person name="Lipzen A."/>
            <person name="Lundell T."/>
            <person name="Morin E."/>
            <person name="Murat C."/>
            <person name="Sun H."/>
            <person name="Tunlid A."/>
            <person name="Henrissat B."/>
            <person name="Grigoriev I.V."/>
            <person name="Hibbett D.S."/>
            <person name="Martin F."/>
            <person name="Nordberg H.P."/>
            <person name="Cantor M.N."/>
            <person name="Hua S.X."/>
        </authorList>
    </citation>
    <scope>NUCLEOTIDE SEQUENCE [LARGE SCALE GENOMIC DNA]</scope>
    <source>
        <strain evidence="9 10">F 1598</strain>
    </source>
</reference>
<dbReference type="PROSITE" id="PS00108">
    <property type="entry name" value="PROTEIN_KINASE_ST"/>
    <property type="match status" value="1"/>
</dbReference>
<dbReference type="PROSITE" id="PS00107">
    <property type="entry name" value="PROTEIN_KINASE_ATP"/>
    <property type="match status" value="1"/>
</dbReference>
<keyword evidence="2 6" id="KW-0853">WD repeat</keyword>
<proteinExistence type="predicted"/>
<dbReference type="InterPro" id="IPR019775">
    <property type="entry name" value="WD40_repeat_CS"/>
</dbReference>
<dbReference type="PRINTS" id="PR00109">
    <property type="entry name" value="TYRKINASE"/>
</dbReference>
<dbReference type="GO" id="GO:0005524">
    <property type="term" value="F:ATP binding"/>
    <property type="evidence" value="ECO:0007669"/>
    <property type="project" value="UniProtKB-UniRule"/>
</dbReference>
<reference evidence="10" key="2">
    <citation type="submission" date="2015-01" db="EMBL/GenBank/DDBJ databases">
        <title>Evolutionary Origins and Diversification of the Mycorrhizal Mutualists.</title>
        <authorList>
            <consortium name="DOE Joint Genome Institute"/>
            <consortium name="Mycorrhizal Genomics Consortium"/>
            <person name="Kohler A."/>
            <person name="Kuo A."/>
            <person name="Nagy L.G."/>
            <person name="Floudas D."/>
            <person name="Copeland A."/>
            <person name="Barry K.W."/>
            <person name="Cichocki N."/>
            <person name="Veneault-Fourrey C."/>
            <person name="LaButti K."/>
            <person name="Lindquist E.A."/>
            <person name="Lipzen A."/>
            <person name="Lundell T."/>
            <person name="Morin E."/>
            <person name="Murat C."/>
            <person name="Riley R."/>
            <person name="Ohm R."/>
            <person name="Sun H."/>
            <person name="Tunlid A."/>
            <person name="Henrissat B."/>
            <person name="Grigoriev I.V."/>
            <person name="Hibbett D.S."/>
            <person name="Martin F."/>
        </authorList>
    </citation>
    <scope>NUCLEOTIDE SEQUENCE [LARGE SCALE GENOMIC DNA]</scope>
    <source>
        <strain evidence="10">F 1598</strain>
    </source>
</reference>
<feature type="repeat" description="WD" evidence="6">
    <location>
        <begin position="646"/>
        <end position="687"/>
    </location>
</feature>
<feature type="binding site" evidence="7">
    <location>
        <position position="251"/>
    </location>
    <ligand>
        <name>ATP</name>
        <dbReference type="ChEBI" id="CHEBI:30616"/>
    </ligand>
</feature>
<dbReference type="InterPro" id="IPR001245">
    <property type="entry name" value="Ser-Thr/Tyr_kinase_cat_dom"/>
</dbReference>
<dbReference type="InterPro" id="IPR000719">
    <property type="entry name" value="Prot_kinase_dom"/>
</dbReference>
<dbReference type="InterPro" id="IPR011009">
    <property type="entry name" value="Kinase-like_dom_sf"/>
</dbReference>
<evidence type="ECO:0000256" key="7">
    <source>
        <dbReference type="PROSITE-ProRule" id="PRU10141"/>
    </source>
</evidence>
<feature type="repeat" description="WD" evidence="6">
    <location>
        <begin position="784"/>
        <end position="819"/>
    </location>
</feature>
<dbReference type="OrthoDB" id="1668230at2759"/>
<dbReference type="InterPro" id="IPR036322">
    <property type="entry name" value="WD40_repeat_dom_sf"/>
</dbReference>
<evidence type="ECO:0000313" key="10">
    <source>
        <dbReference type="Proteomes" id="UP000054166"/>
    </source>
</evidence>
<accession>A0A0C3BYG2</accession>
<dbReference type="Proteomes" id="UP000054166">
    <property type="component" value="Unassembled WGS sequence"/>
</dbReference>
<gene>
    <name evidence="9" type="ORF">PILCRDRAFT_820264</name>
</gene>
<dbReference type="Pfam" id="PF00400">
    <property type="entry name" value="WD40"/>
    <property type="match status" value="6"/>
</dbReference>
<organism evidence="9 10">
    <name type="scientific">Piloderma croceum (strain F 1598)</name>
    <dbReference type="NCBI Taxonomy" id="765440"/>
    <lineage>
        <taxon>Eukaryota</taxon>
        <taxon>Fungi</taxon>
        <taxon>Dikarya</taxon>
        <taxon>Basidiomycota</taxon>
        <taxon>Agaricomycotina</taxon>
        <taxon>Agaricomycetes</taxon>
        <taxon>Agaricomycetidae</taxon>
        <taxon>Atheliales</taxon>
        <taxon>Atheliaceae</taxon>
        <taxon>Piloderma</taxon>
    </lineage>
</organism>
<dbReference type="InParanoid" id="A0A0C3BYG2"/>
<dbReference type="PROSITE" id="PS00678">
    <property type="entry name" value="WD_REPEATS_1"/>
    <property type="match status" value="2"/>
</dbReference>
<sequence>MDVVHVCLNLAPVPYLGPAFSVFKFLWSQISQVQASKQQLEVLAQSLAQLLKTLNAEYRAGRLLQAKTSTSLTDLCSLLKEISTFVQREASRGFLKLLFTKDQRIAQIEGYHRRIGTSIESFQISALLNINAWQKKNDDARVADQEVLNERLLQLEMNQQRLMETLNMHQNNIMAMMVSLQRRLDHPSDGDRERDFFSHTLQYLTTISGRQVEMQHWMITPYEVEFGPLIGDGGFGQVFLGTWNETQVALKVLKTDGGIIPNSTVIRREIEAWSMLRHIHVLQFLGANELDDRPFIVMPYMKNGNARDYVQRHPDCDRLKIFHHISLGLVYLHSRKIVHGDLKALNVLIDDSAKAVLCDFGLTRIKADATSRTARVDGVGIIGSRNWMAPEQLLGKSLKTPCDIYAFGMTVYEISANEIPLGHVNPADFIELVTQRNVRPDRPDVEDAPHLSDAIWKLAETCWVKDPTKRPTASAVCHMLSQLHDSTSIAQSQPKPSHMISPPNSPLPLTRQTNITMRGHTDRVYCATFSANGKYVVSGSADRTIRLWDAQSGDLILGPLKKHTDTVICVAFSPSGRRIASGSSDTTVRVWDAMTGNAVAGPLKGHTDKIRSVSFSPDGERVVSCSFDQTVRVWDPETGNSLLGPLTEHTDTIWDVKFSGDGARMVSCSNDRTVRVWDARSGLLTHRSLRGHDSIVYLVGFSRDGKRIVSVSKHQAVYVWDTDTGSLLHGPTQWSATAAVPMVFTPSSNTAAVSPNGQWMAGCVEKSCEVDLRDLRTGQKVAIFDVHADQVQSVAFSPDSKRMVTASFDKTIHIQTLNL</sequence>
<evidence type="ECO:0000313" key="9">
    <source>
        <dbReference type="EMBL" id="KIM82427.1"/>
    </source>
</evidence>
<evidence type="ECO:0000256" key="5">
    <source>
        <dbReference type="ARBA" id="ARBA00022840"/>
    </source>
</evidence>
<feature type="repeat" description="WD" evidence="6">
    <location>
        <begin position="517"/>
        <end position="558"/>
    </location>
</feature>
<dbReference type="SUPFAM" id="SSF56112">
    <property type="entry name" value="Protein kinase-like (PK-like)"/>
    <property type="match status" value="1"/>
</dbReference>
<dbReference type="Gene3D" id="2.130.10.10">
    <property type="entry name" value="YVTN repeat-like/Quinoprotein amine dehydrogenase"/>
    <property type="match status" value="3"/>
</dbReference>
<name>A0A0C3BYG2_PILCF</name>
<protein>
    <recommendedName>
        <fullName evidence="8">Protein kinase domain-containing protein</fullName>
    </recommendedName>
</protein>
<dbReference type="InterPro" id="IPR001680">
    <property type="entry name" value="WD40_rpt"/>
</dbReference>
<keyword evidence="10" id="KW-1185">Reference proteome</keyword>
<dbReference type="InterPro" id="IPR017441">
    <property type="entry name" value="Protein_kinase_ATP_BS"/>
</dbReference>
<feature type="repeat" description="WD" evidence="6">
    <location>
        <begin position="689"/>
        <end position="730"/>
    </location>
</feature>
<dbReference type="HOGENOM" id="CLU_000288_135_4_1"/>
<dbReference type="Gene3D" id="1.10.510.10">
    <property type="entry name" value="Transferase(Phosphotransferase) domain 1"/>
    <property type="match status" value="1"/>
</dbReference>
<dbReference type="PANTHER" id="PTHR19879:SF9">
    <property type="entry name" value="TRANSCRIPTION INITIATION FACTOR TFIID SUBUNIT 5"/>
    <property type="match status" value="1"/>
</dbReference>
<evidence type="ECO:0000256" key="3">
    <source>
        <dbReference type="ARBA" id="ARBA00022737"/>
    </source>
</evidence>
<keyword evidence="5 7" id="KW-0067">ATP-binding</keyword>
<feature type="domain" description="Protein kinase" evidence="8">
    <location>
        <begin position="224"/>
        <end position="487"/>
    </location>
</feature>
<dbReference type="InterPro" id="IPR008271">
    <property type="entry name" value="Ser/Thr_kinase_AS"/>
</dbReference>
<keyword evidence="4 7" id="KW-0547">Nucleotide-binding</keyword>
<keyword evidence="3" id="KW-0677">Repeat</keyword>
<evidence type="ECO:0000256" key="1">
    <source>
        <dbReference type="ARBA" id="ARBA00022527"/>
    </source>
</evidence>
<feature type="repeat" description="WD" evidence="6">
    <location>
        <begin position="560"/>
        <end position="601"/>
    </location>
</feature>
<dbReference type="SMART" id="SM00220">
    <property type="entry name" value="S_TKc"/>
    <property type="match status" value="1"/>
</dbReference>
<dbReference type="InterPro" id="IPR036537">
    <property type="entry name" value="Adaptor_Cbl_N_dom_sf"/>
</dbReference>
<keyword evidence="1" id="KW-0808">Transferase</keyword>
<dbReference type="InterPro" id="IPR020472">
    <property type="entry name" value="WD40_PAC1"/>
</dbReference>
<dbReference type="SMART" id="SM00320">
    <property type="entry name" value="WD40"/>
    <property type="match status" value="6"/>
</dbReference>
<dbReference type="PROSITE" id="PS50011">
    <property type="entry name" value="PROTEIN_KINASE_DOM"/>
    <property type="match status" value="1"/>
</dbReference>
<dbReference type="SUPFAM" id="SSF50978">
    <property type="entry name" value="WD40 repeat-like"/>
    <property type="match status" value="1"/>
</dbReference>
<dbReference type="PANTHER" id="PTHR19879">
    <property type="entry name" value="TRANSCRIPTION INITIATION FACTOR TFIID"/>
    <property type="match status" value="1"/>
</dbReference>
<evidence type="ECO:0000256" key="2">
    <source>
        <dbReference type="ARBA" id="ARBA00022574"/>
    </source>
</evidence>
<dbReference type="STRING" id="765440.A0A0C3BYG2"/>
<dbReference type="AlphaFoldDB" id="A0A0C3BYG2"/>
<evidence type="ECO:0000256" key="6">
    <source>
        <dbReference type="PROSITE-ProRule" id="PRU00221"/>
    </source>
</evidence>
<dbReference type="GO" id="GO:0007166">
    <property type="term" value="P:cell surface receptor signaling pathway"/>
    <property type="evidence" value="ECO:0007669"/>
    <property type="project" value="InterPro"/>
</dbReference>
<keyword evidence="1" id="KW-0723">Serine/threonine-protein kinase</keyword>
<dbReference type="GO" id="GO:0004674">
    <property type="term" value="F:protein serine/threonine kinase activity"/>
    <property type="evidence" value="ECO:0007669"/>
    <property type="project" value="UniProtKB-KW"/>
</dbReference>
<dbReference type="Gene3D" id="1.20.930.20">
    <property type="entry name" value="Adaptor protein Cbl, N-terminal domain"/>
    <property type="match status" value="1"/>
</dbReference>